<feature type="transmembrane region" description="Helical" evidence="1">
    <location>
        <begin position="196"/>
        <end position="215"/>
    </location>
</feature>
<dbReference type="PANTHER" id="PTHR30188:SF3">
    <property type="entry name" value="ABC TRANSPORTER PERMEASE"/>
    <property type="match status" value="1"/>
</dbReference>
<feature type="transmembrane region" description="Helical" evidence="1">
    <location>
        <begin position="227"/>
        <end position="251"/>
    </location>
</feature>
<dbReference type="GO" id="GO:0043190">
    <property type="term" value="C:ATP-binding cassette (ABC) transporter complex"/>
    <property type="evidence" value="ECO:0007669"/>
    <property type="project" value="InterPro"/>
</dbReference>
<feature type="transmembrane region" description="Helical" evidence="1">
    <location>
        <begin position="290"/>
        <end position="317"/>
    </location>
</feature>
<keyword evidence="1" id="KW-0812">Transmembrane</keyword>
<dbReference type="InterPro" id="IPR002645">
    <property type="entry name" value="STAS_dom"/>
</dbReference>
<dbReference type="InterPro" id="IPR030802">
    <property type="entry name" value="Permease_MalE"/>
</dbReference>
<sequence length="403" mass="44149">MYTVLDSAESMLSYSQCFLLSYLTRTMTTQPAPSFEVQTAPEEISISLSGTWTTLHLDSVERPFMASELNAAPSIVLDVANISKLDTNGAWIIEQFRRKVLAEGKTCSISGADEKDKILLETVEKRSEEEIVTRQVPLLISILNDMGRCFIEQLKITLNIIGFLGEVVTTLVRSLFKPKNFRTTALFYHLEHVGIRGIPIIALLSFLIGMVLAYMGAQQLQKFGAQVFVIQLVQIAVLRELGILLTAIVIAGRSGSAFTAQIGAMITNEEIYAMKTSGLNPVDTLVIPRVLALLIMLPILGFIADIMGLLGGALMVWQTLDINLHGFVVRFHNTLNIWDFYVGIIKAPFFAVVIATIGCFQGLQVTGSAESVGRLTTTSVIESIFAVIVIDAGFAIFFAEMGL</sequence>
<proteinExistence type="predicted"/>
<dbReference type="NCBIfam" id="TIGR00056">
    <property type="entry name" value="MlaE family lipid ABC transporter permease subunit"/>
    <property type="match status" value="1"/>
</dbReference>
<gene>
    <name evidence="3" type="ORF">SAMN02745161_0257</name>
</gene>
<dbReference type="EMBL" id="FSRG01000003">
    <property type="protein sequence ID" value="SIN71404.1"/>
    <property type="molecule type" value="Genomic_DNA"/>
</dbReference>
<feature type="transmembrane region" description="Helical" evidence="1">
    <location>
        <begin position="375"/>
        <end position="399"/>
    </location>
</feature>
<keyword evidence="4" id="KW-1185">Reference proteome</keyword>
<dbReference type="InterPro" id="IPR003453">
    <property type="entry name" value="ABC_MlaE_roteobac"/>
</dbReference>
<dbReference type="GO" id="GO:0005548">
    <property type="term" value="F:phospholipid transporter activity"/>
    <property type="evidence" value="ECO:0007669"/>
    <property type="project" value="TreeGrafter"/>
</dbReference>
<evidence type="ECO:0000256" key="1">
    <source>
        <dbReference type="SAM" id="Phobius"/>
    </source>
</evidence>
<feature type="transmembrane region" description="Helical" evidence="1">
    <location>
        <begin position="338"/>
        <end position="363"/>
    </location>
</feature>
<feature type="transmembrane region" description="Helical" evidence="1">
    <location>
        <begin position="156"/>
        <end position="176"/>
    </location>
</feature>
<dbReference type="Pfam" id="PF02405">
    <property type="entry name" value="MlaE"/>
    <property type="match status" value="1"/>
</dbReference>
<name>A0A1N6DL46_9BACT</name>
<organism evidence="3 4">
    <name type="scientific">Halodesulfovibrio marinisediminis DSM 17456</name>
    <dbReference type="NCBI Taxonomy" id="1121457"/>
    <lineage>
        <taxon>Bacteria</taxon>
        <taxon>Pseudomonadati</taxon>
        <taxon>Thermodesulfobacteriota</taxon>
        <taxon>Desulfovibrionia</taxon>
        <taxon>Desulfovibrionales</taxon>
        <taxon>Desulfovibrionaceae</taxon>
        <taxon>Halodesulfovibrio</taxon>
    </lineage>
</organism>
<dbReference type="STRING" id="1121457.SAMN02745161_0257"/>
<feature type="domain" description="STAS" evidence="2">
    <location>
        <begin position="75"/>
        <end position="118"/>
    </location>
</feature>
<dbReference type="AlphaFoldDB" id="A0A1N6DL46"/>
<dbReference type="Proteomes" id="UP000184694">
    <property type="component" value="Unassembled WGS sequence"/>
</dbReference>
<evidence type="ECO:0000313" key="4">
    <source>
        <dbReference type="Proteomes" id="UP000184694"/>
    </source>
</evidence>
<keyword evidence="1" id="KW-1133">Transmembrane helix</keyword>
<evidence type="ECO:0000259" key="2">
    <source>
        <dbReference type="PROSITE" id="PS50801"/>
    </source>
</evidence>
<dbReference type="SUPFAM" id="SSF52091">
    <property type="entry name" value="SpoIIaa-like"/>
    <property type="match status" value="1"/>
</dbReference>
<protein>
    <submittedName>
        <fullName evidence="3">Phospholipid/cholesterol/gamma-HCH transport system permease protein</fullName>
    </submittedName>
</protein>
<evidence type="ECO:0000313" key="3">
    <source>
        <dbReference type="EMBL" id="SIN71404.1"/>
    </source>
</evidence>
<dbReference type="InterPro" id="IPR036513">
    <property type="entry name" value="STAS_dom_sf"/>
</dbReference>
<dbReference type="PANTHER" id="PTHR30188">
    <property type="entry name" value="ABC TRANSPORTER PERMEASE PROTEIN-RELATED"/>
    <property type="match status" value="1"/>
</dbReference>
<keyword evidence="1" id="KW-0472">Membrane</keyword>
<accession>A0A1N6DL46</accession>
<reference evidence="4" key="1">
    <citation type="submission" date="2016-11" db="EMBL/GenBank/DDBJ databases">
        <authorList>
            <person name="Varghese N."/>
            <person name="Submissions S."/>
        </authorList>
    </citation>
    <scope>NUCLEOTIDE SEQUENCE [LARGE SCALE GENOMIC DNA]</scope>
    <source>
        <strain evidence="4">DSM 17456</strain>
    </source>
</reference>
<dbReference type="PROSITE" id="PS50801">
    <property type="entry name" value="STAS"/>
    <property type="match status" value="1"/>
</dbReference>